<proteinExistence type="predicted"/>
<dbReference type="AlphaFoldDB" id="H0F6R3"/>
<dbReference type="RefSeq" id="WP_008162616.1">
    <property type="nucleotide sequence ID" value="NZ_AGUF01000046.1"/>
</dbReference>
<name>H0F6R3_9BURK</name>
<evidence type="ECO:0000313" key="1">
    <source>
        <dbReference type="EMBL" id="EHK65971.1"/>
    </source>
</evidence>
<organism evidence="1 2">
    <name type="scientific">Achromobacter arsenitoxydans SY8</name>
    <dbReference type="NCBI Taxonomy" id="477184"/>
    <lineage>
        <taxon>Bacteria</taxon>
        <taxon>Pseudomonadati</taxon>
        <taxon>Pseudomonadota</taxon>
        <taxon>Betaproteobacteria</taxon>
        <taxon>Burkholderiales</taxon>
        <taxon>Alcaligenaceae</taxon>
        <taxon>Achromobacter</taxon>
    </lineage>
</organism>
<dbReference type="STRING" id="477184.KYC_12618"/>
<gene>
    <name evidence="1" type="ORF">KYC_12618</name>
</gene>
<dbReference type="Proteomes" id="UP000003113">
    <property type="component" value="Unassembled WGS sequence"/>
</dbReference>
<accession>H0F6R3</accession>
<evidence type="ECO:0000313" key="2">
    <source>
        <dbReference type="Proteomes" id="UP000003113"/>
    </source>
</evidence>
<keyword evidence="2" id="KW-1185">Reference proteome</keyword>
<reference evidence="1 2" key="1">
    <citation type="journal article" date="2012" name="J. Bacteriol.">
        <title>Genome sequence of the highly efficient arsenite-oxidizing bacterium Achromobacter arsenitoxydans SY8.</title>
        <authorList>
            <person name="Li X."/>
            <person name="Hu Y."/>
            <person name="Gong J."/>
            <person name="Lin Y."/>
            <person name="Johnstone L."/>
            <person name="Rensing C."/>
            <person name="Wang G."/>
        </authorList>
    </citation>
    <scope>NUCLEOTIDE SEQUENCE [LARGE SCALE GENOMIC DNA]</scope>
    <source>
        <strain evidence="1 2">SY8</strain>
    </source>
</reference>
<dbReference type="EMBL" id="AGUF01000046">
    <property type="protein sequence ID" value="EHK65971.1"/>
    <property type="molecule type" value="Genomic_DNA"/>
</dbReference>
<sequence>MKENKESESSARAHAMVLEMALVTLIRMQPDDVKRAFMAVLPKNVEAWQEHALLSTYSDEWIAALKKHSDALLSLVEKSVQKP</sequence>
<protein>
    <submittedName>
        <fullName evidence="1">Uncharacterized protein</fullName>
    </submittedName>
</protein>
<dbReference type="PATRIC" id="fig|477184.5.peg.2499"/>
<comment type="caution">
    <text evidence="1">The sequence shown here is derived from an EMBL/GenBank/DDBJ whole genome shotgun (WGS) entry which is preliminary data.</text>
</comment>